<evidence type="ECO:0000313" key="4">
    <source>
        <dbReference type="EMBL" id="MBC8317712.1"/>
    </source>
</evidence>
<dbReference type="CDD" id="cd17546">
    <property type="entry name" value="REC_hyHK_CKI1_RcsC-like"/>
    <property type="match status" value="1"/>
</dbReference>
<dbReference type="EMBL" id="JACNJZ010000100">
    <property type="protein sequence ID" value="MBC8317712.1"/>
    <property type="molecule type" value="Genomic_DNA"/>
</dbReference>
<dbReference type="PROSITE" id="PS50110">
    <property type="entry name" value="RESPONSE_REGULATORY"/>
    <property type="match status" value="1"/>
</dbReference>
<dbReference type="Pfam" id="PF00072">
    <property type="entry name" value="Response_reg"/>
    <property type="match status" value="2"/>
</dbReference>
<dbReference type="InterPro" id="IPR001789">
    <property type="entry name" value="Sig_transdc_resp-reg_receiver"/>
</dbReference>
<feature type="modified residue" description="4-aspartylphosphate" evidence="2">
    <location>
        <position position="10"/>
    </location>
</feature>
<evidence type="ECO:0000256" key="2">
    <source>
        <dbReference type="PROSITE-ProRule" id="PRU00169"/>
    </source>
</evidence>
<evidence type="ECO:0000256" key="1">
    <source>
        <dbReference type="ARBA" id="ARBA00022553"/>
    </source>
</evidence>
<dbReference type="Proteomes" id="UP000614424">
    <property type="component" value="Unassembled WGS sequence"/>
</dbReference>
<sequence length="94" mass="10887">EEKYDLVLMDVQMPRMDGLTATRRIREIEASEERKEYKSLSQQDQPLIIVGLTAHAGNEDEQKCYDAGMNYFLTKPIVRAKLIETLDKRKKDIG</sequence>
<feature type="domain" description="Response regulatory" evidence="3">
    <location>
        <begin position="1"/>
        <end position="90"/>
    </location>
</feature>
<dbReference type="AlphaFoldDB" id="A0A8J6NDT4"/>
<dbReference type="SUPFAM" id="SSF52172">
    <property type="entry name" value="CheY-like"/>
    <property type="match status" value="1"/>
</dbReference>
<evidence type="ECO:0000259" key="3">
    <source>
        <dbReference type="PROSITE" id="PS50110"/>
    </source>
</evidence>
<protein>
    <submittedName>
        <fullName evidence="4">Response regulator</fullName>
    </submittedName>
</protein>
<organism evidence="4 5">
    <name type="scientific">Candidatus Desulfobia pelagia</name>
    <dbReference type="NCBI Taxonomy" id="2841692"/>
    <lineage>
        <taxon>Bacteria</taxon>
        <taxon>Pseudomonadati</taxon>
        <taxon>Thermodesulfobacteriota</taxon>
        <taxon>Desulfobulbia</taxon>
        <taxon>Desulfobulbales</taxon>
        <taxon>Desulfobulbaceae</taxon>
        <taxon>Candidatus Desulfobia</taxon>
    </lineage>
</organism>
<name>A0A8J6NDT4_9BACT</name>
<proteinExistence type="predicted"/>
<feature type="non-terminal residue" evidence="4">
    <location>
        <position position="1"/>
    </location>
</feature>
<dbReference type="GO" id="GO:0000160">
    <property type="term" value="P:phosphorelay signal transduction system"/>
    <property type="evidence" value="ECO:0007669"/>
    <property type="project" value="InterPro"/>
</dbReference>
<dbReference type="PANTHER" id="PTHR45339:SF5">
    <property type="entry name" value="HISTIDINE KINASE"/>
    <property type="match status" value="1"/>
</dbReference>
<dbReference type="PANTHER" id="PTHR45339">
    <property type="entry name" value="HYBRID SIGNAL TRANSDUCTION HISTIDINE KINASE J"/>
    <property type="match status" value="1"/>
</dbReference>
<evidence type="ECO:0000313" key="5">
    <source>
        <dbReference type="Proteomes" id="UP000614424"/>
    </source>
</evidence>
<dbReference type="Gene3D" id="3.40.50.2300">
    <property type="match status" value="1"/>
</dbReference>
<accession>A0A8J6NDT4</accession>
<gene>
    <name evidence="4" type="ORF">H8E41_07375</name>
</gene>
<keyword evidence="1 2" id="KW-0597">Phosphoprotein</keyword>
<comment type="caution">
    <text evidence="4">The sequence shown here is derived from an EMBL/GenBank/DDBJ whole genome shotgun (WGS) entry which is preliminary data.</text>
</comment>
<reference evidence="4 5" key="1">
    <citation type="submission" date="2020-08" db="EMBL/GenBank/DDBJ databases">
        <title>Bridging the membrane lipid divide: bacteria of the FCB group superphylum have the potential to synthesize archaeal ether lipids.</title>
        <authorList>
            <person name="Villanueva L."/>
            <person name="Von Meijenfeldt F.A.B."/>
            <person name="Westbye A.B."/>
            <person name="Yadav S."/>
            <person name="Hopmans E.C."/>
            <person name="Dutilh B.E."/>
            <person name="Sinninghe Damste J.S."/>
        </authorList>
    </citation>
    <scope>NUCLEOTIDE SEQUENCE [LARGE SCALE GENOMIC DNA]</scope>
    <source>
        <strain evidence="4">NIOZ-UU47</strain>
    </source>
</reference>
<dbReference type="InterPro" id="IPR011006">
    <property type="entry name" value="CheY-like_superfamily"/>
</dbReference>